<protein>
    <submittedName>
        <fullName evidence="2">Rhodanese-like domain-containing protein</fullName>
    </submittedName>
</protein>
<proteinExistence type="predicted"/>
<sequence>MKWKPFFTRVKSFDAEQARAYMDEAPLDDFIALDVRQPQEYESGRLPGAVLIPLPELPDRLDEIDPEKKIIVY</sequence>
<name>A0A484HHY1_9BACT</name>
<organism evidence="2">
    <name type="scientific">uncultured Desulfobacteraceae bacterium</name>
    <dbReference type="NCBI Taxonomy" id="218296"/>
    <lineage>
        <taxon>Bacteria</taxon>
        <taxon>Pseudomonadati</taxon>
        <taxon>Thermodesulfobacteriota</taxon>
        <taxon>Desulfobacteria</taxon>
        <taxon>Desulfobacterales</taxon>
        <taxon>Desulfobacteraceae</taxon>
        <taxon>environmental samples</taxon>
    </lineage>
</organism>
<dbReference type="PROSITE" id="PS50206">
    <property type="entry name" value="RHODANESE_3"/>
    <property type="match status" value="1"/>
</dbReference>
<dbReference type="InterPro" id="IPR050229">
    <property type="entry name" value="GlpE_sulfurtransferase"/>
</dbReference>
<dbReference type="PANTHER" id="PTHR43031">
    <property type="entry name" value="FAD-DEPENDENT OXIDOREDUCTASE"/>
    <property type="match status" value="1"/>
</dbReference>
<feature type="domain" description="Rhodanese" evidence="1">
    <location>
        <begin position="26"/>
        <end position="73"/>
    </location>
</feature>
<evidence type="ECO:0000259" key="1">
    <source>
        <dbReference type="PROSITE" id="PS50206"/>
    </source>
</evidence>
<evidence type="ECO:0000313" key="2">
    <source>
        <dbReference type="EMBL" id="VEN73866.1"/>
    </source>
</evidence>
<dbReference type="InterPro" id="IPR001763">
    <property type="entry name" value="Rhodanese-like_dom"/>
</dbReference>
<dbReference type="EMBL" id="CAACVI010000012">
    <property type="protein sequence ID" value="VEN73866.1"/>
    <property type="molecule type" value="Genomic_DNA"/>
</dbReference>
<dbReference type="InterPro" id="IPR036873">
    <property type="entry name" value="Rhodanese-like_dom_sf"/>
</dbReference>
<dbReference type="Pfam" id="PF00581">
    <property type="entry name" value="Rhodanese"/>
    <property type="match status" value="1"/>
</dbReference>
<gene>
    <name evidence="2" type="ORF">EPICR_20336</name>
</gene>
<dbReference type="PANTHER" id="PTHR43031:SF1">
    <property type="entry name" value="PYRIDINE NUCLEOTIDE-DISULPHIDE OXIDOREDUCTASE"/>
    <property type="match status" value="1"/>
</dbReference>
<accession>A0A484HHY1</accession>
<dbReference type="Gene3D" id="3.40.250.10">
    <property type="entry name" value="Rhodanese-like domain"/>
    <property type="match status" value="1"/>
</dbReference>
<dbReference type="SUPFAM" id="SSF52821">
    <property type="entry name" value="Rhodanese/Cell cycle control phosphatase"/>
    <property type="match status" value="1"/>
</dbReference>
<reference evidence="2" key="1">
    <citation type="submission" date="2019-01" db="EMBL/GenBank/DDBJ databases">
        <authorList>
            <consortium name="Genoscope - CEA"/>
            <person name="William W."/>
        </authorList>
    </citation>
    <scope>NUCLEOTIDE SEQUENCE</scope>
    <source>
        <strain evidence="2">CR-1</strain>
    </source>
</reference>
<dbReference type="AlphaFoldDB" id="A0A484HHY1"/>